<feature type="domain" description="NYN" evidence="1">
    <location>
        <begin position="75"/>
        <end position="143"/>
    </location>
</feature>
<dbReference type="Proteomes" id="UP001500642">
    <property type="component" value="Unassembled WGS sequence"/>
</dbReference>
<protein>
    <recommendedName>
        <fullName evidence="1">NYN domain-containing protein</fullName>
    </recommendedName>
</protein>
<dbReference type="InterPro" id="IPR021139">
    <property type="entry name" value="NYN"/>
</dbReference>
<organism evidence="2 3">
    <name type="scientific">Brevibacterium pityocampae</name>
    <dbReference type="NCBI Taxonomy" id="506594"/>
    <lineage>
        <taxon>Bacteria</taxon>
        <taxon>Bacillati</taxon>
        <taxon>Actinomycetota</taxon>
        <taxon>Actinomycetes</taxon>
        <taxon>Micrococcales</taxon>
        <taxon>Brevibacteriaceae</taxon>
        <taxon>Brevibacterium</taxon>
    </lineage>
</organism>
<gene>
    <name evidence="2" type="ORF">GCM10023167_01530</name>
</gene>
<proteinExistence type="predicted"/>
<evidence type="ECO:0000313" key="2">
    <source>
        <dbReference type="EMBL" id="GAA4382720.1"/>
    </source>
</evidence>
<keyword evidence="3" id="KW-1185">Reference proteome</keyword>
<comment type="caution">
    <text evidence="2">The sequence shown here is derived from an EMBL/GenBank/DDBJ whole genome shotgun (WGS) entry which is preliminary data.</text>
</comment>
<dbReference type="Pfam" id="PF01936">
    <property type="entry name" value="NYN"/>
    <property type="match status" value="1"/>
</dbReference>
<sequence length="162" mass="17598">MKRNTNRRMIVVDVENVNGGPIASPAQGAWVERILTHRLGLQAGDQVVIGCNRDGLSLTNLYSAWGTRVRYVAEPGTDGADCALLQVMTEDLPQRFDELLLVSGDHIFAPMIAHLATNGLPTHVFAHTESLAPALKLAATRVSTLRPQEPHEPGSIEWKEGA</sequence>
<evidence type="ECO:0000313" key="3">
    <source>
        <dbReference type="Proteomes" id="UP001500642"/>
    </source>
</evidence>
<reference evidence="3" key="1">
    <citation type="journal article" date="2019" name="Int. J. Syst. Evol. Microbiol.">
        <title>The Global Catalogue of Microorganisms (GCM) 10K type strain sequencing project: providing services to taxonomists for standard genome sequencing and annotation.</title>
        <authorList>
            <consortium name="The Broad Institute Genomics Platform"/>
            <consortium name="The Broad Institute Genome Sequencing Center for Infectious Disease"/>
            <person name="Wu L."/>
            <person name="Ma J."/>
        </authorList>
    </citation>
    <scope>NUCLEOTIDE SEQUENCE [LARGE SCALE GENOMIC DNA]</scope>
    <source>
        <strain evidence="3">JCM 17808</strain>
    </source>
</reference>
<dbReference type="EMBL" id="BAABGL010000002">
    <property type="protein sequence ID" value="GAA4382720.1"/>
    <property type="molecule type" value="Genomic_DNA"/>
</dbReference>
<evidence type="ECO:0000259" key="1">
    <source>
        <dbReference type="Pfam" id="PF01936"/>
    </source>
</evidence>
<accession>A0ABP8J103</accession>
<dbReference type="Gene3D" id="3.40.50.1010">
    <property type="entry name" value="5'-nuclease"/>
    <property type="match status" value="1"/>
</dbReference>
<name>A0ABP8J103_9MICO</name>
<dbReference type="RefSeq" id="WP_345029095.1">
    <property type="nucleotide sequence ID" value="NZ_BAABGL010000002.1"/>
</dbReference>